<name>A0A9Q0JFQ1_9ROSI</name>
<accession>A0A9Q0JFQ1</accession>
<dbReference type="AlphaFoldDB" id="A0A9Q0JFQ1"/>
<dbReference type="OrthoDB" id="1906921at2759"/>
<comment type="caution">
    <text evidence="2">The sequence shown here is derived from an EMBL/GenBank/DDBJ whole genome shotgun (WGS) entry which is preliminary data.</text>
</comment>
<reference evidence="2" key="1">
    <citation type="submission" date="2022-02" db="EMBL/GenBank/DDBJ databases">
        <authorList>
            <person name="Henning P.M."/>
            <person name="McCubbin A.G."/>
            <person name="Shore J.S."/>
        </authorList>
    </citation>
    <scope>NUCLEOTIDE SEQUENCE</scope>
    <source>
        <strain evidence="2">F60SS</strain>
        <tissue evidence="2">Leaves</tissue>
    </source>
</reference>
<feature type="region of interest" description="Disordered" evidence="1">
    <location>
        <begin position="1"/>
        <end position="40"/>
    </location>
</feature>
<keyword evidence="3" id="KW-1185">Reference proteome</keyword>
<evidence type="ECO:0000313" key="2">
    <source>
        <dbReference type="EMBL" id="KAJ4838950.1"/>
    </source>
</evidence>
<evidence type="ECO:0000256" key="1">
    <source>
        <dbReference type="SAM" id="MobiDB-lite"/>
    </source>
</evidence>
<dbReference type="Proteomes" id="UP001141552">
    <property type="component" value="Unassembled WGS sequence"/>
</dbReference>
<reference evidence="2" key="2">
    <citation type="journal article" date="2023" name="Plants (Basel)">
        <title>Annotation of the Turnera subulata (Passifloraceae) Draft Genome Reveals the S-Locus Evolved after the Divergence of Turneroideae from Passifloroideae in a Stepwise Manner.</title>
        <authorList>
            <person name="Henning P.M."/>
            <person name="Roalson E.H."/>
            <person name="Mir W."/>
            <person name="McCubbin A.G."/>
            <person name="Shore J.S."/>
        </authorList>
    </citation>
    <scope>NUCLEOTIDE SEQUENCE</scope>
    <source>
        <strain evidence="2">F60SS</strain>
    </source>
</reference>
<evidence type="ECO:0000313" key="3">
    <source>
        <dbReference type="Proteomes" id="UP001141552"/>
    </source>
</evidence>
<protein>
    <submittedName>
        <fullName evidence="2">Uncharacterized protein</fullName>
    </submittedName>
</protein>
<sequence>MQKGDDEQEASDVEMDSQFWHDSTGGYGFNDNEEEREPPYFVRRWAPKSAIIRGRIGKVGFPGQQLKEEEL</sequence>
<dbReference type="EMBL" id="JAKUCV010003430">
    <property type="protein sequence ID" value="KAJ4838950.1"/>
    <property type="molecule type" value="Genomic_DNA"/>
</dbReference>
<gene>
    <name evidence="2" type="ORF">Tsubulata_037321</name>
</gene>
<organism evidence="2 3">
    <name type="scientific">Turnera subulata</name>
    <dbReference type="NCBI Taxonomy" id="218843"/>
    <lineage>
        <taxon>Eukaryota</taxon>
        <taxon>Viridiplantae</taxon>
        <taxon>Streptophyta</taxon>
        <taxon>Embryophyta</taxon>
        <taxon>Tracheophyta</taxon>
        <taxon>Spermatophyta</taxon>
        <taxon>Magnoliopsida</taxon>
        <taxon>eudicotyledons</taxon>
        <taxon>Gunneridae</taxon>
        <taxon>Pentapetalae</taxon>
        <taxon>rosids</taxon>
        <taxon>fabids</taxon>
        <taxon>Malpighiales</taxon>
        <taxon>Passifloraceae</taxon>
        <taxon>Turnera</taxon>
    </lineage>
</organism>
<feature type="compositionally biased region" description="Acidic residues" evidence="1">
    <location>
        <begin position="1"/>
        <end position="15"/>
    </location>
</feature>
<proteinExistence type="predicted"/>